<keyword evidence="10" id="KW-1185">Reference proteome</keyword>
<keyword evidence="2" id="KW-1003">Cell membrane</keyword>
<feature type="transmembrane region" description="Helical" evidence="7">
    <location>
        <begin position="141"/>
        <end position="165"/>
    </location>
</feature>
<dbReference type="HOGENOM" id="CLU_019824_4_0_7"/>
<dbReference type="Proteomes" id="UP000009047">
    <property type="component" value="Chromosome"/>
</dbReference>
<dbReference type="GO" id="GO:0005886">
    <property type="term" value="C:plasma membrane"/>
    <property type="evidence" value="ECO:0007669"/>
    <property type="project" value="UniProtKB-SubCell"/>
</dbReference>
<evidence type="ECO:0000256" key="4">
    <source>
        <dbReference type="ARBA" id="ARBA00022692"/>
    </source>
</evidence>
<evidence type="ECO:0000313" key="10">
    <source>
        <dbReference type="Proteomes" id="UP000009047"/>
    </source>
</evidence>
<feature type="transmembrane region" description="Helical" evidence="7">
    <location>
        <begin position="339"/>
        <end position="357"/>
    </location>
</feature>
<feature type="domain" description="TRAP C4-dicarboxylate transport system permease DctM subunit" evidence="8">
    <location>
        <begin position="12"/>
        <end position="422"/>
    </location>
</feature>
<dbReference type="OrthoDB" id="5404879at2"/>
<feature type="transmembrane region" description="Helical" evidence="7">
    <location>
        <begin position="60"/>
        <end position="80"/>
    </location>
</feature>
<evidence type="ECO:0000259" key="8">
    <source>
        <dbReference type="Pfam" id="PF06808"/>
    </source>
</evidence>
<dbReference type="PIRSF" id="PIRSF006066">
    <property type="entry name" value="HI0050"/>
    <property type="match status" value="1"/>
</dbReference>
<gene>
    <name evidence="9" type="ordered locus">Deba_0646</name>
</gene>
<dbReference type="KEGG" id="dbr:Deba_0646"/>
<dbReference type="eggNOG" id="COG1593">
    <property type="taxonomic scope" value="Bacteria"/>
</dbReference>
<keyword evidence="5 7" id="KW-1133">Transmembrane helix</keyword>
<dbReference type="EMBL" id="CP002085">
    <property type="protein sequence ID" value="ADK84018.1"/>
    <property type="molecule type" value="Genomic_DNA"/>
</dbReference>
<organism evidence="9 10">
    <name type="scientific">Desulfarculus baarsii (strain ATCC 33931 / DSM 2075 / LMG 7858 / VKM B-1802 / 2st14)</name>
    <dbReference type="NCBI Taxonomy" id="644282"/>
    <lineage>
        <taxon>Bacteria</taxon>
        <taxon>Pseudomonadati</taxon>
        <taxon>Thermodesulfobacteriota</taxon>
        <taxon>Desulfarculia</taxon>
        <taxon>Desulfarculales</taxon>
        <taxon>Desulfarculaceae</taxon>
        <taxon>Desulfarculus</taxon>
    </lineage>
</organism>
<reference evidence="9 10" key="1">
    <citation type="journal article" date="2010" name="Stand. Genomic Sci.">
        <title>Complete genome sequence of Desulfarculus baarsii type strain (2st14).</title>
        <authorList>
            <person name="Sun H."/>
            <person name="Spring S."/>
            <person name="Lapidus A."/>
            <person name="Davenport K."/>
            <person name="Del Rio T.G."/>
            <person name="Tice H."/>
            <person name="Nolan M."/>
            <person name="Copeland A."/>
            <person name="Cheng J.F."/>
            <person name="Lucas S."/>
            <person name="Tapia R."/>
            <person name="Goodwin L."/>
            <person name="Pitluck S."/>
            <person name="Ivanova N."/>
            <person name="Pagani I."/>
            <person name="Mavromatis K."/>
            <person name="Ovchinnikova G."/>
            <person name="Pati A."/>
            <person name="Chen A."/>
            <person name="Palaniappan K."/>
            <person name="Hauser L."/>
            <person name="Chang Y.J."/>
            <person name="Jeffries C.D."/>
            <person name="Detter J.C."/>
            <person name="Han C."/>
            <person name="Rohde M."/>
            <person name="Brambilla E."/>
            <person name="Goker M."/>
            <person name="Woyke T."/>
            <person name="Bristow J."/>
            <person name="Eisen J.A."/>
            <person name="Markowitz V."/>
            <person name="Hugenholtz P."/>
            <person name="Kyrpides N.C."/>
            <person name="Klenk H.P."/>
            <person name="Land M."/>
        </authorList>
    </citation>
    <scope>NUCLEOTIDE SEQUENCE [LARGE SCALE GENOMIC DNA]</scope>
    <source>
        <strain evidence="10">ATCC 33931 / DSM 2075 / LMG 7858 / VKM B-1802 / 2st14</strain>
    </source>
</reference>
<dbReference type="NCBIfam" id="TIGR00786">
    <property type="entry name" value="dctM"/>
    <property type="match status" value="1"/>
</dbReference>
<dbReference type="InterPro" id="IPR004681">
    <property type="entry name" value="TRAP_DctM"/>
</dbReference>
<feature type="transmembrane region" description="Helical" evidence="7">
    <location>
        <begin position="100"/>
        <end position="129"/>
    </location>
</feature>
<evidence type="ECO:0000256" key="5">
    <source>
        <dbReference type="ARBA" id="ARBA00022989"/>
    </source>
</evidence>
<dbReference type="AlphaFoldDB" id="E1QEN2"/>
<feature type="transmembrane region" description="Helical" evidence="7">
    <location>
        <begin position="407"/>
        <end position="428"/>
    </location>
</feature>
<feature type="transmembrane region" description="Helical" evidence="7">
    <location>
        <begin position="363"/>
        <end position="387"/>
    </location>
</feature>
<evidence type="ECO:0000256" key="2">
    <source>
        <dbReference type="ARBA" id="ARBA00022475"/>
    </source>
</evidence>
<feature type="transmembrane region" description="Helical" evidence="7">
    <location>
        <begin position="278"/>
        <end position="299"/>
    </location>
</feature>
<keyword evidence="6 7" id="KW-0472">Membrane</keyword>
<dbReference type="PANTHER" id="PTHR33362">
    <property type="entry name" value="SIALIC ACID TRAP TRANSPORTER PERMEASE PROTEIN SIAT-RELATED"/>
    <property type="match status" value="1"/>
</dbReference>
<dbReference type="GO" id="GO:0022857">
    <property type="term" value="F:transmembrane transporter activity"/>
    <property type="evidence" value="ECO:0007669"/>
    <property type="project" value="TreeGrafter"/>
</dbReference>
<dbReference type="Pfam" id="PF06808">
    <property type="entry name" value="DctM"/>
    <property type="match status" value="1"/>
</dbReference>
<feature type="transmembrane region" description="Helical" evidence="7">
    <location>
        <begin position="177"/>
        <end position="203"/>
    </location>
</feature>
<keyword evidence="4 7" id="KW-0812">Transmembrane</keyword>
<evidence type="ECO:0000256" key="6">
    <source>
        <dbReference type="ARBA" id="ARBA00023136"/>
    </source>
</evidence>
<feature type="transmembrane region" description="Helical" evidence="7">
    <location>
        <begin position="311"/>
        <end position="332"/>
    </location>
</feature>
<evidence type="ECO:0000256" key="1">
    <source>
        <dbReference type="ARBA" id="ARBA00004429"/>
    </source>
</evidence>
<accession>E1QEN2</accession>
<keyword evidence="3" id="KW-0997">Cell inner membrane</keyword>
<feature type="transmembrane region" description="Helical" evidence="7">
    <location>
        <begin position="249"/>
        <end position="266"/>
    </location>
</feature>
<evidence type="ECO:0000313" key="9">
    <source>
        <dbReference type="EMBL" id="ADK84018.1"/>
    </source>
</evidence>
<name>E1QEN2_DESB2</name>
<dbReference type="InterPro" id="IPR010656">
    <property type="entry name" value="DctM"/>
</dbReference>
<feature type="transmembrane region" description="Helical" evidence="7">
    <location>
        <begin position="6"/>
        <end position="39"/>
    </location>
</feature>
<dbReference type="STRING" id="644282.Deba_0646"/>
<evidence type="ECO:0000256" key="3">
    <source>
        <dbReference type="ARBA" id="ARBA00022519"/>
    </source>
</evidence>
<comment type="subcellular location">
    <subcellularLocation>
        <location evidence="1">Cell inner membrane</location>
        <topology evidence="1">Multi-pass membrane protein</topology>
    </subcellularLocation>
</comment>
<sequence>MSPDVVGLVGIILMLMIFLTGMPVTYVMALVGWLGFSYIVSPEAGLQLLARDMVGTFQSSTLVVVPLFTLMGQFALQAGVSKRLYEVAHRFTGAMPGGLAMATVLACTGFGAVCGSSTATAATMATVGLPEMSRRNYSPALATGAVASGGSLGMLMPPSVVLIVYGVLTEASIGRLFVAGIIPALLIAHLFIVAIAVVCWLRPKACPVGESYSWADKFAALREVGEVILVFLLVLGGLVRGWFTEIEAGGVGAMLMLMVGLARRQMTWLAFRKALNDTLWTSCMTMMLVAGAVVFGHFLTITRIPFAVAELVAGLDWPAWAVIVAIGAVYLIGGCIIDALALVMLTVPIFLPIVTGLGFDTIWFGVIIVLLTQMGVITPPVGINVYVVQGIARDVKLEAIFKGSMPFLVALIVGMLILVTFPLIATWLPDQVYQHLAVGR</sequence>
<proteinExistence type="predicted"/>
<protein>
    <submittedName>
        <fullName evidence="9">TRAP dicarboxylate transporter, DctM subunit</fullName>
    </submittedName>
</protein>
<dbReference type="PANTHER" id="PTHR33362:SF5">
    <property type="entry name" value="C4-DICARBOXYLATE TRAP TRANSPORTER LARGE PERMEASE PROTEIN DCTM"/>
    <property type="match status" value="1"/>
</dbReference>
<dbReference type="RefSeq" id="WP_013257473.1">
    <property type="nucleotide sequence ID" value="NC_014365.1"/>
</dbReference>
<evidence type="ECO:0000256" key="7">
    <source>
        <dbReference type="SAM" id="Phobius"/>
    </source>
</evidence>